<name>A0AA86TJL5_9EUKA</name>
<comment type="caution">
    <text evidence="3">The sequence shown here is derived from an EMBL/GenBank/DDBJ whole genome shotgun (WGS) entry which is preliminary data.</text>
</comment>
<dbReference type="SUPFAM" id="SSF52058">
    <property type="entry name" value="L domain-like"/>
    <property type="match status" value="1"/>
</dbReference>
<dbReference type="EMBL" id="CATOUU010000137">
    <property type="protein sequence ID" value="CAI9917667.1"/>
    <property type="molecule type" value="Genomic_DNA"/>
</dbReference>
<dbReference type="InterPro" id="IPR032675">
    <property type="entry name" value="LRR_dom_sf"/>
</dbReference>
<accession>A0AA86TJL5</accession>
<evidence type="ECO:0000256" key="2">
    <source>
        <dbReference type="ARBA" id="ARBA00022737"/>
    </source>
</evidence>
<dbReference type="InterPro" id="IPR050836">
    <property type="entry name" value="SDS22/Internalin_LRR"/>
</dbReference>
<dbReference type="Proteomes" id="UP001642409">
    <property type="component" value="Unassembled WGS sequence"/>
</dbReference>
<keyword evidence="1" id="KW-0433">Leucine-rich repeat</keyword>
<reference evidence="4 5" key="2">
    <citation type="submission" date="2024-07" db="EMBL/GenBank/DDBJ databases">
        <authorList>
            <person name="Akdeniz Z."/>
        </authorList>
    </citation>
    <scope>NUCLEOTIDE SEQUENCE [LARGE SCALE GENOMIC DNA]</scope>
</reference>
<reference evidence="3" key="1">
    <citation type="submission" date="2023-06" db="EMBL/GenBank/DDBJ databases">
        <authorList>
            <person name="Kurt Z."/>
        </authorList>
    </citation>
    <scope>NUCLEOTIDE SEQUENCE</scope>
</reference>
<protein>
    <submittedName>
        <fullName evidence="3">Leucine-rich repeat domain-containing protein</fullName>
    </submittedName>
    <submittedName>
        <fullName evidence="4">Leucine-rich_repeat domain-containing protein</fullName>
    </submittedName>
</protein>
<evidence type="ECO:0000313" key="3">
    <source>
        <dbReference type="EMBL" id="CAI9917667.1"/>
    </source>
</evidence>
<dbReference type="PANTHER" id="PTHR46652:SF3">
    <property type="entry name" value="LEUCINE-RICH REPEAT-CONTAINING PROTEIN 9"/>
    <property type="match status" value="1"/>
</dbReference>
<proteinExistence type="predicted"/>
<keyword evidence="2" id="KW-0677">Repeat</keyword>
<keyword evidence="5" id="KW-1185">Reference proteome</keyword>
<evidence type="ECO:0000256" key="1">
    <source>
        <dbReference type="ARBA" id="ARBA00022614"/>
    </source>
</evidence>
<dbReference type="InterPro" id="IPR001611">
    <property type="entry name" value="Leu-rich_rpt"/>
</dbReference>
<organism evidence="3">
    <name type="scientific">Hexamita inflata</name>
    <dbReference type="NCBI Taxonomy" id="28002"/>
    <lineage>
        <taxon>Eukaryota</taxon>
        <taxon>Metamonada</taxon>
        <taxon>Diplomonadida</taxon>
        <taxon>Hexamitidae</taxon>
        <taxon>Hexamitinae</taxon>
        <taxon>Hexamita</taxon>
    </lineage>
</organism>
<dbReference type="PANTHER" id="PTHR46652">
    <property type="entry name" value="LEUCINE-RICH REPEAT AND IQ DOMAIN-CONTAINING PROTEIN 1-RELATED"/>
    <property type="match status" value="1"/>
</dbReference>
<dbReference type="AlphaFoldDB" id="A0AA86TJL5"/>
<dbReference type="SMART" id="SM00365">
    <property type="entry name" value="LRR_SD22"/>
    <property type="match status" value="5"/>
</dbReference>
<dbReference type="EMBL" id="CAXDID020000215">
    <property type="protein sequence ID" value="CAL6057629.1"/>
    <property type="molecule type" value="Genomic_DNA"/>
</dbReference>
<sequence>MQFVQLNKIKNQQLTINGKPLESIKFAEELKLNQLTLMHCTLFSFEQTPTCITNLIIKMRYSDINTKGISQMQQLKCLTINNTWSLNITEIYMLPNLQILNLNNTGIHNIKGMENMLQLKSLSLRNNPIGNQLKILLNLTELVKLDISNTQTTCISGIKVLQQLKELCISSNQINDYQVLKYFPKLINLETQNNRITSISFVKHMKQLQTLNLNKNKIESVNDLKFLVNITRLHLNSNKIEDITCLSKLKDLRELHLFNNRIVDISVVRNFRKLVILDVSKNKVINIDALKNLYLVKLNVSHNYIFDFSPLQYRAFANTFHYKLFKQQQASIIAQQQAKCIQCVNCSKLTLADTVCIKFSLQSSKKEFELKATVLNTRFCGTIVTLQNKVQQYLQPLQEQQGKYNFQ</sequence>
<evidence type="ECO:0000313" key="5">
    <source>
        <dbReference type="Proteomes" id="UP001642409"/>
    </source>
</evidence>
<evidence type="ECO:0000313" key="4">
    <source>
        <dbReference type="EMBL" id="CAL6057629.1"/>
    </source>
</evidence>
<dbReference type="PROSITE" id="PS51450">
    <property type="entry name" value="LRR"/>
    <property type="match status" value="3"/>
</dbReference>
<dbReference type="Gene3D" id="3.80.10.10">
    <property type="entry name" value="Ribonuclease Inhibitor"/>
    <property type="match status" value="2"/>
</dbReference>
<dbReference type="InterPro" id="IPR025875">
    <property type="entry name" value="Leu-rich_rpt_4"/>
</dbReference>
<dbReference type="Pfam" id="PF12799">
    <property type="entry name" value="LRR_4"/>
    <property type="match status" value="2"/>
</dbReference>
<gene>
    <name evidence="4" type="ORF">HINF_LOCUS47598</name>
    <name evidence="3" type="ORF">HINF_LOCUS5312</name>
</gene>